<proteinExistence type="predicted"/>
<dbReference type="EMBL" id="AAKN02054205">
    <property type="status" value="NOT_ANNOTATED_CDS"/>
    <property type="molecule type" value="Genomic_DNA"/>
</dbReference>
<dbReference type="Bgee" id="ENSCPOG00000034517">
    <property type="expression patterns" value="Expressed in heart left ventricle and 11 other cell types or tissues"/>
</dbReference>
<sequence>DCLSPGPFGHLSSSSLHDEQSSHALFSHIACDKLAVFVKLGHPLVAIPEHETLDSKEQ</sequence>
<dbReference type="InParanoid" id="A0A286XJF7"/>
<reference evidence="1" key="2">
    <citation type="submission" date="2025-08" db="UniProtKB">
        <authorList>
            <consortium name="Ensembl"/>
        </authorList>
    </citation>
    <scope>IDENTIFICATION</scope>
    <source>
        <strain evidence="1">2N</strain>
    </source>
</reference>
<dbReference type="STRING" id="10141.ENSCPOP00000025546"/>
<reference evidence="1" key="3">
    <citation type="submission" date="2025-09" db="UniProtKB">
        <authorList>
            <consortium name="Ensembl"/>
        </authorList>
    </citation>
    <scope>IDENTIFICATION</scope>
    <source>
        <strain evidence="1">2N</strain>
    </source>
</reference>
<dbReference type="GeneTree" id="ENSGT00940000168815"/>
<dbReference type="AlphaFoldDB" id="A0A286XJF7"/>
<evidence type="ECO:0000313" key="1">
    <source>
        <dbReference type="Ensembl" id="ENSCPOP00000025546.1"/>
    </source>
</evidence>
<reference evidence="2" key="1">
    <citation type="journal article" date="2011" name="Nature">
        <title>A high-resolution map of human evolutionary constraint using 29 mammals.</title>
        <authorList>
            <person name="Lindblad-Toh K."/>
            <person name="Garber M."/>
            <person name="Zuk O."/>
            <person name="Lin M.F."/>
            <person name="Parker B.J."/>
            <person name="Washietl S."/>
            <person name="Kheradpour P."/>
            <person name="Ernst J."/>
            <person name="Jordan G."/>
            <person name="Mauceli E."/>
            <person name="Ward L.D."/>
            <person name="Lowe C.B."/>
            <person name="Holloway A.K."/>
            <person name="Clamp M."/>
            <person name="Gnerre S."/>
            <person name="Alfoldi J."/>
            <person name="Beal K."/>
            <person name="Chang J."/>
            <person name="Clawson H."/>
            <person name="Cuff J."/>
            <person name="Di Palma F."/>
            <person name="Fitzgerald S."/>
            <person name="Flicek P."/>
            <person name="Guttman M."/>
            <person name="Hubisz M.J."/>
            <person name="Jaffe D.B."/>
            <person name="Jungreis I."/>
            <person name="Kent W.J."/>
            <person name="Kostka D."/>
            <person name="Lara M."/>
            <person name="Martins A.L."/>
            <person name="Massingham T."/>
            <person name="Moltke I."/>
            <person name="Raney B.J."/>
            <person name="Rasmussen M.D."/>
            <person name="Robinson J."/>
            <person name="Stark A."/>
            <person name="Vilella A.J."/>
            <person name="Wen J."/>
            <person name="Xie X."/>
            <person name="Zody M.C."/>
            <person name="Baldwin J."/>
            <person name="Bloom T."/>
            <person name="Chin C.W."/>
            <person name="Heiman D."/>
            <person name="Nicol R."/>
            <person name="Nusbaum C."/>
            <person name="Young S."/>
            <person name="Wilkinson J."/>
            <person name="Worley K.C."/>
            <person name="Kovar C.L."/>
            <person name="Muzny D.M."/>
            <person name="Gibbs R.A."/>
            <person name="Cree A."/>
            <person name="Dihn H.H."/>
            <person name="Fowler G."/>
            <person name="Jhangiani S."/>
            <person name="Joshi V."/>
            <person name="Lee S."/>
            <person name="Lewis L.R."/>
            <person name="Nazareth L.V."/>
            <person name="Okwuonu G."/>
            <person name="Santibanez J."/>
            <person name="Warren W.C."/>
            <person name="Mardis E.R."/>
            <person name="Weinstock G.M."/>
            <person name="Wilson R.K."/>
            <person name="Delehaunty K."/>
            <person name="Dooling D."/>
            <person name="Fronik C."/>
            <person name="Fulton L."/>
            <person name="Fulton B."/>
            <person name="Graves T."/>
            <person name="Minx P."/>
            <person name="Sodergren E."/>
            <person name="Birney E."/>
            <person name="Margulies E.H."/>
            <person name="Herrero J."/>
            <person name="Green E.D."/>
            <person name="Haussler D."/>
            <person name="Siepel A."/>
            <person name="Goldman N."/>
            <person name="Pollard K.S."/>
            <person name="Pedersen J.S."/>
            <person name="Lander E.S."/>
            <person name="Kellis M."/>
        </authorList>
    </citation>
    <scope>NUCLEOTIDE SEQUENCE [LARGE SCALE GENOMIC DNA]</scope>
    <source>
        <strain evidence="2">2N</strain>
    </source>
</reference>
<evidence type="ECO:0000313" key="2">
    <source>
        <dbReference type="Proteomes" id="UP000005447"/>
    </source>
</evidence>
<keyword evidence="2" id="KW-1185">Reference proteome</keyword>
<dbReference type="VEuPathDB" id="HostDB:ENSCPOG00000034517"/>
<accession>A0A286XJF7</accession>
<dbReference type="Proteomes" id="UP000005447">
    <property type="component" value="Unassembled WGS sequence"/>
</dbReference>
<dbReference type="Ensembl" id="ENSCPOT00000031371.1">
    <property type="protein sequence ID" value="ENSCPOP00000025546.1"/>
    <property type="gene ID" value="ENSCPOG00000034517.1"/>
</dbReference>
<protein>
    <submittedName>
        <fullName evidence="1">Uncharacterized protein</fullName>
    </submittedName>
</protein>
<organism evidence="1 2">
    <name type="scientific">Cavia porcellus</name>
    <name type="common">Guinea pig</name>
    <dbReference type="NCBI Taxonomy" id="10141"/>
    <lineage>
        <taxon>Eukaryota</taxon>
        <taxon>Metazoa</taxon>
        <taxon>Chordata</taxon>
        <taxon>Craniata</taxon>
        <taxon>Vertebrata</taxon>
        <taxon>Euteleostomi</taxon>
        <taxon>Mammalia</taxon>
        <taxon>Eutheria</taxon>
        <taxon>Euarchontoglires</taxon>
        <taxon>Glires</taxon>
        <taxon>Rodentia</taxon>
        <taxon>Hystricomorpha</taxon>
        <taxon>Caviidae</taxon>
        <taxon>Cavia</taxon>
    </lineage>
</organism>
<name>A0A286XJF7_CAVPO</name>
<dbReference type="OMA" id="CDEQNSH"/>